<evidence type="ECO:0000313" key="5">
    <source>
        <dbReference type="Proteomes" id="UP000065807"/>
    </source>
</evidence>
<dbReference type="Pfam" id="PF10432">
    <property type="entry name" value="bact-PGI_C"/>
    <property type="match status" value="1"/>
</dbReference>
<dbReference type="CDD" id="cd05637">
    <property type="entry name" value="SIS_PGI_PMI_2"/>
    <property type="match status" value="1"/>
</dbReference>
<dbReference type="PROSITE" id="PS51464">
    <property type="entry name" value="SIS"/>
    <property type="match status" value="1"/>
</dbReference>
<dbReference type="GO" id="GO:0004476">
    <property type="term" value="F:mannose-6-phosphate isomerase activity"/>
    <property type="evidence" value="ECO:0007669"/>
    <property type="project" value="InterPro"/>
</dbReference>
<gene>
    <name evidence="4" type="ORF">LIP_2878</name>
</gene>
<dbReference type="EMBL" id="AP014924">
    <property type="protein sequence ID" value="BAS28707.1"/>
    <property type="molecule type" value="Genomic_DNA"/>
</dbReference>
<dbReference type="GO" id="GO:1901135">
    <property type="term" value="P:carbohydrate derivative metabolic process"/>
    <property type="evidence" value="ECO:0007669"/>
    <property type="project" value="InterPro"/>
</dbReference>
<dbReference type="Pfam" id="PF01380">
    <property type="entry name" value="SIS"/>
    <property type="match status" value="1"/>
</dbReference>
<reference evidence="5" key="1">
    <citation type="submission" date="2015-07" db="EMBL/GenBank/DDBJ databases">
        <title>Complete genome sequence and phylogenetic analysis of Limnochorda pilosa.</title>
        <authorList>
            <person name="Watanabe M."/>
            <person name="Kojima H."/>
            <person name="Fukui M."/>
        </authorList>
    </citation>
    <scope>NUCLEOTIDE SEQUENCE [LARGE SCALE GENOMIC DNA]</scope>
    <source>
        <strain evidence="5">HC45</strain>
    </source>
</reference>
<dbReference type="GO" id="GO:0097367">
    <property type="term" value="F:carbohydrate derivative binding"/>
    <property type="evidence" value="ECO:0007669"/>
    <property type="project" value="InterPro"/>
</dbReference>
<dbReference type="InterPro" id="IPR001347">
    <property type="entry name" value="SIS_dom"/>
</dbReference>
<dbReference type="STRING" id="1555112.LIP_2878"/>
<dbReference type="GO" id="GO:0004347">
    <property type="term" value="F:glucose-6-phosphate isomerase activity"/>
    <property type="evidence" value="ECO:0007669"/>
    <property type="project" value="InterPro"/>
</dbReference>
<sequence length="358" mass="38589">MDPGDMAGAIHGLPEQCEQAWRLARELTLPEGPRPRQAVVLGMGGSAIGAELVAGLLEATAPAPIAVHRGYGVPGYVGPETLVVASSYSGNTEETLSGYDEARRRGSRVVAVTTGGELARRAEADGVPLLRIPGGLQPRAAIGYSLVPQLRIFHLMGLTGDPQPAIEETVARLRRQRARLEPSVPSQANEAKQLALSLHQHLPLIYGSQGWKGVVAYRWKTQINENAKAQAQANRFPELNHNETVGWEVPAAINGLFHAVLLRDEADPAPIQRRFDVTAEIMRPHVAGISQAWAEGDSELARLFSLLYLGDHVSLYLAYLYRVDPSPVKAIDRLKSELARLQARTAGGEDVSRGPAGA</sequence>
<evidence type="ECO:0000313" key="4">
    <source>
        <dbReference type="EMBL" id="BAS28707.1"/>
    </source>
</evidence>
<name>A0A0K2SNZ0_LIMPI</name>
<reference evidence="5" key="2">
    <citation type="journal article" date="2016" name="Int. J. Syst. Evol. Microbiol.">
        <title>Complete genome sequence and cell structure of Limnochorda pilosa, a Gram-negative spore-former within the phylum Firmicutes.</title>
        <authorList>
            <person name="Watanabe M."/>
            <person name="Kojima H."/>
            <person name="Fukui M."/>
        </authorList>
    </citation>
    <scope>NUCLEOTIDE SEQUENCE [LARGE SCALE GENOMIC DNA]</scope>
    <source>
        <strain evidence="5">HC45</strain>
    </source>
</reference>
<feature type="domain" description="SIS" evidence="3">
    <location>
        <begin position="23"/>
        <end position="166"/>
    </location>
</feature>
<dbReference type="SUPFAM" id="SSF53697">
    <property type="entry name" value="SIS domain"/>
    <property type="match status" value="1"/>
</dbReference>
<evidence type="ECO:0000256" key="2">
    <source>
        <dbReference type="ARBA" id="ARBA00023235"/>
    </source>
</evidence>
<keyword evidence="5" id="KW-1185">Reference proteome</keyword>
<dbReference type="PATRIC" id="fig|1555112.3.peg.2921"/>
<evidence type="ECO:0000259" key="3">
    <source>
        <dbReference type="PROSITE" id="PS51464"/>
    </source>
</evidence>
<dbReference type="NCBIfam" id="NF006426">
    <property type="entry name" value="PRK08674.1-6"/>
    <property type="match status" value="1"/>
</dbReference>
<comment type="similarity">
    <text evidence="1">Belongs to the PGI/PMI family.</text>
</comment>
<dbReference type="InterPro" id="IPR046348">
    <property type="entry name" value="SIS_dom_sf"/>
</dbReference>
<accession>A0A0K2SNZ0</accession>
<dbReference type="KEGG" id="lpil:LIP_2878"/>
<dbReference type="Gene3D" id="3.40.50.10490">
    <property type="entry name" value="Glucose-6-phosphate isomerase like protein, domain 1"/>
    <property type="match status" value="2"/>
</dbReference>
<dbReference type="InterPro" id="IPR019490">
    <property type="entry name" value="Glu6P/Mann6P_isomerase_C"/>
</dbReference>
<dbReference type="Proteomes" id="UP000065807">
    <property type="component" value="Chromosome"/>
</dbReference>
<protein>
    <submittedName>
        <fullName evidence="4">Phosphomannose isomerase</fullName>
    </submittedName>
</protein>
<dbReference type="NCBIfam" id="TIGR02128">
    <property type="entry name" value="G6PI_arch"/>
    <property type="match status" value="1"/>
</dbReference>
<proteinExistence type="inferred from homology"/>
<keyword evidence="2 4" id="KW-0413">Isomerase</keyword>
<dbReference type="AlphaFoldDB" id="A0A0K2SNZ0"/>
<organism evidence="4 5">
    <name type="scientific">Limnochorda pilosa</name>
    <dbReference type="NCBI Taxonomy" id="1555112"/>
    <lineage>
        <taxon>Bacteria</taxon>
        <taxon>Bacillati</taxon>
        <taxon>Bacillota</taxon>
        <taxon>Limnochordia</taxon>
        <taxon>Limnochordales</taxon>
        <taxon>Limnochordaceae</taxon>
        <taxon>Limnochorda</taxon>
    </lineage>
</organism>
<dbReference type="NCBIfam" id="NF006423">
    <property type="entry name" value="PRK08674.1-2"/>
    <property type="match status" value="1"/>
</dbReference>
<dbReference type="InterPro" id="IPR035484">
    <property type="entry name" value="SIS_PGI/PMI_1"/>
</dbReference>
<dbReference type="GO" id="GO:0005975">
    <property type="term" value="P:carbohydrate metabolic process"/>
    <property type="evidence" value="ECO:0007669"/>
    <property type="project" value="InterPro"/>
</dbReference>
<dbReference type="CDD" id="cd05017">
    <property type="entry name" value="SIS_PGI_PMI_1"/>
    <property type="match status" value="1"/>
</dbReference>
<evidence type="ECO:0000256" key="1">
    <source>
        <dbReference type="ARBA" id="ARBA00010523"/>
    </source>
</evidence>